<dbReference type="InterPro" id="IPR003369">
    <property type="entry name" value="TatA/B/E"/>
</dbReference>
<dbReference type="GO" id="GO:0015031">
    <property type="term" value="P:protein transport"/>
    <property type="evidence" value="ECO:0007669"/>
    <property type="project" value="UniProtKB-KW"/>
</dbReference>
<dbReference type="PANTHER" id="PTHR42982">
    <property type="entry name" value="SEC-INDEPENDENT PROTEIN TRANSLOCASE PROTEIN TATA"/>
    <property type="match status" value="1"/>
</dbReference>
<gene>
    <name evidence="10" type="ORF">SAMN04489747_3371</name>
</gene>
<dbReference type="PANTHER" id="PTHR42982:SF1">
    <property type="entry name" value="SEC-INDEPENDENT PROTEIN TRANSLOCASE PROTEIN TATA"/>
    <property type="match status" value="1"/>
</dbReference>
<evidence type="ECO:0000256" key="8">
    <source>
        <dbReference type="SAM" id="MobiDB-lite"/>
    </source>
</evidence>
<keyword evidence="6" id="KW-0811">Translocation</keyword>
<proteinExistence type="predicted"/>
<dbReference type="GO" id="GO:0016020">
    <property type="term" value="C:membrane"/>
    <property type="evidence" value="ECO:0007669"/>
    <property type="project" value="UniProtKB-ARBA"/>
</dbReference>
<dbReference type="STRING" id="675864.SAMN04489747_3371"/>
<keyword evidence="2" id="KW-0813">Transport</keyword>
<evidence type="ECO:0000313" key="11">
    <source>
        <dbReference type="Proteomes" id="UP000198546"/>
    </source>
</evidence>
<keyword evidence="4" id="KW-0653">Protein transport</keyword>
<feature type="region of interest" description="Disordered" evidence="8">
    <location>
        <begin position="49"/>
        <end position="95"/>
    </location>
</feature>
<dbReference type="EMBL" id="LT629688">
    <property type="protein sequence ID" value="SDE42531.1"/>
    <property type="molecule type" value="Genomic_DNA"/>
</dbReference>
<feature type="compositionally biased region" description="Basic and acidic residues" evidence="8">
    <location>
        <begin position="74"/>
        <end position="95"/>
    </location>
</feature>
<dbReference type="RefSeq" id="WP_331712568.1">
    <property type="nucleotide sequence ID" value="NZ_LT629688.1"/>
</dbReference>
<evidence type="ECO:0000256" key="4">
    <source>
        <dbReference type="ARBA" id="ARBA00022927"/>
    </source>
</evidence>
<evidence type="ECO:0000256" key="5">
    <source>
        <dbReference type="ARBA" id="ARBA00022989"/>
    </source>
</evidence>
<organism evidence="10 11">
    <name type="scientific">Auraticoccus monumenti</name>
    <dbReference type="NCBI Taxonomy" id="675864"/>
    <lineage>
        <taxon>Bacteria</taxon>
        <taxon>Bacillati</taxon>
        <taxon>Actinomycetota</taxon>
        <taxon>Actinomycetes</taxon>
        <taxon>Propionibacteriales</taxon>
        <taxon>Propionibacteriaceae</taxon>
        <taxon>Auraticoccus</taxon>
    </lineage>
</organism>
<dbReference type="AlphaFoldDB" id="A0A1G7CTH9"/>
<evidence type="ECO:0000256" key="6">
    <source>
        <dbReference type="ARBA" id="ARBA00023010"/>
    </source>
</evidence>
<dbReference type="Gene3D" id="1.20.5.3310">
    <property type="match status" value="1"/>
</dbReference>
<dbReference type="Proteomes" id="UP000198546">
    <property type="component" value="Chromosome i"/>
</dbReference>
<evidence type="ECO:0000256" key="9">
    <source>
        <dbReference type="SAM" id="Phobius"/>
    </source>
</evidence>
<name>A0A1G7CTH9_9ACTN</name>
<feature type="transmembrane region" description="Helical" evidence="9">
    <location>
        <begin position="14"/>
        <end position="34"/>
    </location>
</feature>
<comment type="subcellular location">
    <subcellularLocation>
        <location evidence="1">Membrane</location>
        <topology evidence="1">Single-pass membrane protein</topology>
    </subcellularLocation>
</comment>
<keyword evidence="3 9" id="KW-0812">Transmembrane</keyword>
<sequence>MTPMAFGLPGGPEVLILIVVALALLIFGGSRLAGIGKGTGKAIREFKEETQSLRGSKDERPAATAPVDPTHPTTAREDVVEAEVVEPRTEPRRDV</sequence>
<reference evidence="10 11" key="1">
    <citation type="submission" date="2016-10" db="EMBL/GenBank/DDBJ databases">
        <authorList>
            <person name="de Groot N.N."/>
        </authorList>
    </citation>
    <scope>NUCLEOTIDE SEQUENCE [LARGE SCALE GENOMIC DNA]</scope>
    <source>
        <strain evidence="10 11">MON 2.2</strain>
    </source>
</reference>
<protein>
    <submittedName>
        <fullName evidence="10">Sec-independent protein translocase protein TatA</fullName>
    </submittedName>
</protein>
<evidence type="ECO:0000256" key="1">
    <source>
        <dbReference type="ARBA" id="ARBA00004167"/>
    </source>
</evidence>
<feature type="compositionally biased region" description="Basic and acidic residues" evidence="8">
    <location>
        <begin position="49"/>
        <end position="61"/>
    </location>
</feature>
<dbReference type="Pfam" id="PF02416">
    <property type="entry name" value="TatA_B_E"/>
    <property type="match status" value="1"/>
</dbReference>
<accession>A0A1G7CTH9</accession>
<evidence type="ECO:0000256" key="2">
    <source>
        <dbReference type="ARBA" id="ARBA00022448"/>
    </source>
</evidence>
<keyword evidence="7 9" id="KW-0472">Membrane</keyword>
<evidence type="ECO:0000256" key="7">
    <source>
        <dbReference type="ARBA" id="ARBA00023136"/>
    </source>
</evidence>
<keyword evidence="11" id="KW-1185">Reference proteome</keyword>
<keyword evidence="5 9" id="KW-1133">Transmembrane helix</keyword>
<evidence type="ECO:0000313" key="10">
    <source>
        <dbReference type="EMBL" id="SDE42531.1"/>
    </source>
</evidence>
<evidence type="ECO:0000256" key="3">
    <source>
        <dbReference type="ARBA" id="ARBA00022692"/>
    </source>
</evidence>